<proteinExistence type="predicted"/>
<dbReference type="PATRIC" id="fig|455.5.peg.23"/>
<dbReference type="EMBL" id="LNYG01000001">
    <property type="protein sequence ID" value="KTD13231.1"/>
    <property type="molecule type" value="Genomic_DNA"/>
</dbReference>
<dbReference type="Proteomes" id="UP000054715">
    <property type="component" value="Unassembled WGS sequence"/>
</dbReference>
<keyword evidence="1" id="KW-1133">Transmembrane helix</keyword>
<accession>A0A0W0UZF3</accession>
<dbReference type="AlphaFoldDB" id="A0A0W0UZF3"/>
<dbReference type="NCBIfam" id="NF009314">
    <property type="entry name" value="PRK12674.1-2"/>
    <property type="match status" value="1"/>
</dbReference>
<protein>
    <submittedName>
        <fullName evidence="2">Na(+)/H(+) antiporter subunit G</fullName>
    </submittedName>
    <submittedName>
        <fullName evidence="3">Na+/H+ antiporter subunit G</fullName>
    </submittedName>
</protein>
<dbReference type="EMBL" id="LYOZ01000016">
    <property type="protein sequence ID" value="OCH98267.1"/>
    <property type="molecule type" value="Genomic_DNA"/>
</dbReference>
<reference evidence="2 4" key="1">
    <citation type="submission" date="2015-11" db="EMBL/GenBank/DDBJ databases">
        <title>Genomic analysis of 38 Legionella species identifies large and diverse effector repertoires.</title>
        <authorList>
            <person name="Burstein D."/>
            <person name="Amaro F."/>
            <person name="Zusman T."/>
            <person name="Lifshitz Z."/>
            <person name="Cohen O."/>
            <person name="Gilbert J.A."/>
            <person name="Pupko T."/>
            <person name="Shuman H.A."/>
            <person name="Segal G."/>
        </authorList>
    </citation>
    <scope>NUCLEOTIDE SEQUENCE [LARGE SCALE GENOMIC DNA]</scope>
    <source>
        <strain evidence="2 4">JA-26-G1-E2</strain>
    </source>
</reference>
<dbReference type="STRING" id="455.Ljam_0021"/>
<dbReference type="PANTHER" id="PTHR34703">
    <property type="entry name" value="ANTIPORTER SUBUNIT MNHG2-RELATED"/>
    <property type="match status" value="1"/>
</dbReference>
<reference evidence="3 5" key="2">
    <citation type="submission" date="2016-05" db="EMBL/GenBank/DDBJ databases">
        <authorList>
            <person name="Prochazka B."/>
            <person name="Indra A."/>
            <person name="Hasenberger P."/>
            <person name="Blaschitz M."/>
            <person name="Wagner L."/>
            <person name="Wewalka G."/>
            <person name="Sorschag S."/>
            <person name="Schmid D."/>
            <person name="Ruppitsch W."/>
        </authorList>
    </citation>
    <scope>NUCLEOTIDE SEQUENCE [LARGE SCALE GENOMIC DNA]</scope>
    <source>
        <strain evidence="3 5">974010_12</strain>
    </source>
</reference>
<dbReference type="GO" id="GO:0015385">
    <property type="term" value="F:sodium:proton antiporter activity"/>
    <property type="evidence" value="ECO:0007669"/>
    <property type="project" value="TreeGrafter"/>
</dbReference>
<keyword evidence="1" id="KW-0472">Membrane</keyword>
<sequence>MSMWISVICMLMGSIFILIAAIGLLRMPDLLMRMHAATKAGTLGAGLVLISVIFHFQRWSVTIESILTIFFIFITAPIASHLLARASYLRGLKLAKSTIIDELKDKLL</sequence>
<evidence type="ECO:0000256" key="1">
    <source>
        <dbReference type="SAM" id="Phobius"/>
    </source>
</evidence>
<evidence type="ECO:0000313" key="3">
    <source>
        <dbReference type="EMBL" id="OCH98267.1"/>
    </source>
</evidence>
<dbReference type="Proteomes" id="UP000093336">
    <property type="component" value="Unassembled WGS sequence"/>
</dbReference>
<evidence type="ECO:0000313" key="2">
    <source>
        <dbReference type="EMBL" id="KTD13231.1"/>
    </source>
</evidence>
<dbReference type="OrthoDB" id="9813804at2"/>
<dbReference type="RefSeq" id="WP_058448109.1">
    <property type="nucleotide sequence ID" value="NZ_CAAAJF010000003.1"/>
</dbReference>
<organism evidence="2 4">
    <name type="scientific">Legionella jamestowniensis</name>
    <dbReference type="NCBI Taxonomy" id="455"/>
    <lineage>
        <taxon>Bacteria</taxon>
        <taxon>Pseudomonadati</taxon>
        <taxon>Pseudomonadota</taxon>
        <taxon>Gammaproteobacteria</taxon>
        <taxon>Legionellales</taxon>
        <taxon>Legionellaceae</taxon>
        <taxon>Legionella</taxon>
    </lineage>
</organism>
<evidence type="ECO:0000313" key="4">
    <source>
        <dbReference type="Proteomes" id="UP000054715"/>
    </source>
</evidence>
<evidence type="ECO:0000313" key="5">
    <source>
        <dbReference type="Proteomes" id="UP000093336"/>
    </source>
</evidence>
<feature type="transmembrane region" description="Helical" evidence="1">
    <location>
        <begin position="37"/>
        <end position="56"/>
    </location>
</feature>
<feature type="transmembrane region" description="Helical" evidence="1">
    <location>
        <begin position="62"/>
        <end position="84"/>
    </location>
</feature>
<dbReference type="NCBIfam" id="TIGR01300">
    <property type="entry name" value="CPA3_mnhG_phaG"/>
    <property type="match status" value="1"/>
</dbReference>
<keyword evidence="1" id="KW-0812">Transmembrane</keyword>
<name>A0A0W0UZF3_9GAMM</name>
<dbReference type="InterPro" id="IPR005133">
    <property type="entry name" value="PhaG_MnhG_YufB"/>
</dbReference>
<gene>
    <name evidence="2" type="primary">mrpG</name>
    <name evidence="3" type="ORF">A8135_11960</name>
    <name evidence="2" type="ORF">Ljam_0021</name>
</gene>
<keyword evidence="5" id="KW-1185">Reference proteome</keyword>
<feature type="transmembrane region" description="Helical" evidence="1">
    <location>
        <begin position="6"/>
        <end position="25"/>
    </location>
</feature>
<dbReference type="PANTHER" id="PTHR34703:SF1">
    <property type="entry name" value="ANTIPORTER SUBUNIT MNHG2-RELATED"/>
    <property type="match status" value="1"/>
</dbReference>
<dbReference type="Pfam" id="PF03334">
    <property type="entry name" value="PhaG_MnhG_YufB"/>
    <property type="match status" value="1"/>
</dbReference>
<comment type="caution">
    <text evidence="2">The sequence shown here is derived from an EMBL/GenBank/DDBJ whole genome shotgun (WGS) entry which is preliminary data.</text>
</comment>